<dbReference type="Proteomes" id="UP000242180">
    <property type="component" value="Unassembled WGS sequence"/>
</dbReference>
<keyword evidence="9" id="KW-1185">Reference proteome</keyword>
<evidence type="ECO:0000313" key="9">
    <source>
        <dbReference type="Proteomes" id="UP000242180"/>
    </source>
</evidence>
<reference evidence="8 9" key="1">
    <citation type="submission" date="2016-07" db="EMBL/GenBank/DDBJ databases">
        <title>Pervasive Adenine N6-methylation of Active Genes in Fungi.</title>
        <authorList>
            <consortium name="DOE Joint Genome Institute"/>
            <person name="Mondo S.J."/>
            <person name="Dannebaum R.O."/>
            <person name="Kuo R.C."/>
            <person name="Labutti K."/>
            <person name="Haridas S."/>
            <person name="Kuo A."/>
            <person name="Salamov A."/>
            <person name="Ahrendt S.R."/>
            <person name="Lipzen A."/>
            <person name="Sullivan W."/>
            <person name="Andreopoulos W.B."/>
            <person name="Clum A."/>
            <person name="Lindquist E."/>
            <person name="Daum C."/>
            <person name="Ramamoorthy G.K."/>
            <person name="Gryganskyi A."/>
            <person name="Culley D."/>
            <person name="Magnuson J.K."/>
            <person name="James T.Y."/>
            <person name="O'Malley M.A."/>
            <person name="Stajich J.E."/>
            <person name="Spatafora J.W."/>
            <person name="Visel A."/>
            <person name="Grigoriev I.V."/>
        </authorList>
    </citation>
    <scope>NUCLEOTIDE SEQUENCE [LARGE SCALE GENOMIC DNA]</scope>
    <source>
        <strain evidence="8 9">NRRL 2496</strain>
    </source>
</reference>
<dbReference type="InterPro" id="IPR001781">
    <property type="entry name" value="Znf_LIM"/>
</dbReference>
<evidence type="ECO:0000256" key="2">
    <source>
        <dbReference type="ARBA" id="ARBA00022737"/>
    </source>
</evidence>
<dbReference type="GO" id="GO:0005634">
    <property type="term" value="C:nucleus"/>
    <property type="evidence" value="ECO:0007669"/>
    <property type="project" value="TreeGrafter"/>
</dbReference>
<feature type="domain" description="LIM zinc-binding" evidence="7">
    <location>
        <begin position="140"/>
        <end position="201"/>
    </location>
</feature>
<evidence type="ECO:0000256" key="1">
    <source>
        <dbReference type="ARBA" id="ARBA00022723"/>
    </source>
</evidence>
<organism evidence="8 9">
    <name type="scientific">Syncephalastrum racemosum</name>
    <name type="common">Filamentous fungus</name>
    <dbReference type="NCBI Taxonomy" id="13706"/>
    <lineage>
        <taxon>Eukaryota</taxon>
        <taxon>Fungi</taxon>
        <taxon>Fungi incertae sedis</taxon>
        <taxon>Mucoromycota</taxon>
        <taxon>Mucoromycotina</taxon>
        <taxon>Mucoromycetes</taxon>
        <taxon>Mucorales</taxon>
        <taxon>Syncephalastraceae</taxon>
        <taxon>Syncephalastrum</taxon>
    </lineage>
</organism>
<dbReference type="OMA" id="PQGSKWH"/>
<accession>A0A1X2HGU8</accession>
<evidence type="ECO:0000256" key="3">
    <source>
        <dbReference type="ARBA" id="ARBA00022833"/>
    </source>
</evidence>
<feature type="region of interest" description="Disordered" evidence="6">
    <location>
        <begin position="291"/>
        <end position="347"/>
    </location>
</feature>
<dbReference type="AlphaFoldDB" id="A0A1X2HGU8"/>
<evidence type="ECO:0000256" key="5">
    <source>
        <dbReference type="PROSITE-ProRule" id="PRU00125"/>
    </source>
</evidence>
<comment type="caution">
    <text evidence="8">The sequence shown here is derived from an EMBL/GenBank/DDBJ whole genome shotgun (WGS) entry which is preliminary data.</text>
</comment>
<evidence type="ECO:0000313" key="8">
    <source>
        <dbReference type="EMBL" id="ORY98147.1"/>
    </source>
</evidence>
<evidence type="ECO:0000259" key="7">
    <source>
        <dbReference type="PROSITE" id="PS50023"/>
    </source>
</evidence>
<feature type="region of interest" description="Disordered" evidence="6">
    <location>
        <begin position="214"/>
        <end position="240"/>
    </location>
</feature>
<protein>
    <recommendedName>
        <fullName evidence="7">LIM zinc-binding domain-containing protein</fullName>
    </recommendedName>
</protein>
<dbReference type="SUPFAM" id="SSF48695">
    <property type="entry name" value="Multiheme cytochromes"/>
    <property type="match status" value="1"/>
</dbReference>
<dbReference type="STRING" id="13706.A0A1X2HGU8"/>
<dbReference type="PROSITE" id="PS00478">
    <property type="entry name" value="LIM_DOMAIN_1"/>
    <property type="match status" value="2"/>
</dbReference>
<evidence type="ECO:0000256" key="4">
    <source>
        <dbReference type="ARBA" id="ARBA00023038"/>
    </source>
</evidence>
<dbReference type="InterPro" id="IPR036280">
    <property type="entry name" value="Multihaem_cyt_sf"/>
</dbReference>
<feature type="region of interest" description="Disordered" evidence="6">
    <location>
        <begin position="476"/>
        <end position="503"/>
    </location>
</feature>
<dbReference type="PANTHER" id="PTHR24205:SF16">
    <property type="entry name" value="GH01042P-RELATED"/>
    <property type="match status" value="1"/>
</dbReference>
<dbReference type="Pfam" id="PF00412">
    <property type="entry name" value="LIM"/>
    <property type="match status" value="3"/>
</dbReference>
<keyword evidence="3 5" id="KW-0862">Zinc</keyword>
<sequence length="591" mass="65431">MGYCSRCGEITNIGKCRKCGGRPVASIATNLAIDTIESPTSASPTVADRWQSQYANSILGPRPTSSISSPVGFQRPSLRKIYGDDLQQPQQQKQQQEKQQPPSFQCCSECHKKEYVSIRFEGRQQKRYLCDACEPRSDASTCTSCQGSISETDRCVLHKTSAWHSDCFRCQTCHRRTLDAVNDDGAVCSGCDTDMTSMADSFLLRQARGARRISIPSFTPPTPPLCTSPASTTSRDSASPVQGSVGRYFLEGSLSKGPPSSIARGNTGTWNRPRIDSHLFHHYQKSLATSQVSSVSVPPVEKLPEPTQSTPHVREEEPCVQEKPTSPLQKECPEKPRSKDKKKPRTCTACSKPLRGGGRRIKVPVNDGSDDCMPFHFDCLRCTACHDHFPNLAFVRDGQGIFHPECRPKREPQCVRCHKAIAGKILTFDNRLFHPECFTCFKCDKVLPSSQPFYDVHGQAHCDACLVRPVVSASTPIPAGRGGSGGRRRRDSMTLPDDTNVSPSHILMNRTRALPKLGGSKKCPRCEQSVPVTDDIQGPRVSHWHRKCLACAKCKKPMDSSAKVTVGDKGEWLVHCRDCMDNRPKPNFVRR</sequence>
<dbReference type="PROSITE" id="PS50023">
    <property type="entry name" value="LIM_DOMAIN_2"/>
    <property type="match status" value="3"/>
</dbReference>
<dbReference type="InParanoid" id="A0A1X2HGU8"/>
<dbReference type="OrthoDB" id="1112565at2759"/>
<gene>
    <name evidence="8" type="ORF">BCR43DRAFT_262360</name>
</gene>
<dbReference type="GO" id="GO:0003712">
    <property type="term" value="F:transcription coregulator activity"/>
    <property type="evidence" value="ECO:0007669"/>
    <property type="project" value="TreeGrafter"/>
</dbReference>
<dbReference type="SMART" id="SM00132">
    <property type="entry name" value="LIM"/>
    <property type="match status" value="4"/>
</dbReference>
<name>A0A1X2HGU8_SYNRA</name>
<feature type="compositionally biased region" description="Low complexity" evidence="6">
    <location>
        <begin position="291"/>
        <end position="300"/>
    </location>
</feature>
<feature type="domain" description="LIM zinc-binding" evidence="7">
    <location>
        <begin position="412"/>
        <end position="472"/>
    </location>
</feature>
<evidence type="ECO:0000256" key="6">
    <source>
        <dbReference type="SAM" id="MobiDB-lite"/>
    </source>
</evidence>
<dbReference type="GO" id="GO:0046872">
    <property type="term" value="F:metal ion binding"/>
    <property type="evidence" value="ECO:0007669"/>
    <property type="project" value="UniProtKB-KW"/>
</dbReference>
<dbReference type="SUPFAM" id="SSF57716">
    <property type="entry name" value="Glucocorticoid receptor-like (DNA-binding domain)"/>
    <property type="match status" value="1"/>
</dbReference>
<keyword evidence="4 5" id="KW-0440">LIM domain</keyword>
<dbReference type="EMBL" id="MCGN01000004">
    <property type="protein sequence ID" value="ORY98147.1"/>
    <property type="molecule type" value="Genomic_DNA"/>
</dbReference>
<dbReference type="CDD" id="cd08368">
    <property type="entry name" value="LIM"/>
    <property type="match status" value="1"/>
</dbReference>
<proteinExistence type="predicted"/>
<dbReference type="Gene3D" id="2.10.110.10">
    <property type="entry name" value="Cysteine Rich Protein"/>
    <property type="match status" value="4"/>
</dbReference>
<dbReference type="PANTHER" id="PTHR24205">
    <property type="entry name" value="FOUR AND A HALF LIM DOMAINS PROTEIN"/>
    <property type="match status" value="1"/>
</dbReference>
<keyword evidence="2" id="KW-0677">Repeat</keyword>
<keyword evidence="1 5" id="KW-0479">Metal-binding</keyword>
<feature type="domain" description="LIM zinc-binding" evidence="7">
    <location>
        <begin position="521"/>
        <end position="586"/>
    </location>
</feature>